<dbReference type="PROSITE" id="PS50943">
    <property type="entry name" value="HTH_CROC1"/>
    <property type="match status" value="1"/>
</dbReference>
<proteinExistence type="predicted"/>
<name>A0ABS9CK24_9FIRM</name>
<accession>A0ABS9CK24</accession>
<dbReference type="InterPro" id="IPR001387">
    <property type="entry name" value="Cro/C1-type_HTH"/>
</dbReference>
<dbReference type="EMBL" id="JAFBIT010000001">
    <property type="protein sequence ID" value="MCF2651478.1"/>
    <property type="molecule type" value="Genomic_DNA"/>
</dbReference>
<dbReference type="RefSeq" id="WP_235322492.1">
    <property type="nucleotide sequence ID" value="NZ_JAFBIT010000001.1"/>
</dbReference>
<protein>
    <submittedName>
        <fullName evidence="3">Helix-turn-helix domain-containing protein</fullName>
    </submittedName>
</protein>
<dbReference type="InterPro" id="IPR010982">
    <property type="entry name" value="Lambda_DNA-bd_dom_sf"/>
</dbReference>
<comment type="caution">
    <text evidence="3">The sequence shown here is derived from an EMBL/GenBank/DDBJ whole genome shotgun (WGS) entry which is preliminary data.</text>
</comment>
<dbReference type="Gene3D" id="1.10.260.40">
    <property type="entry name" value="lambda repressor-like DNA-binding domains"/>
    <property type="match status" value="1"/>
</dbReference>
<dbReference type="Pfam" id="PF13560">
    <property type="entry name" value="HTH_31"/>
    <property type="match status" value="1"/>
</dbReference>
<organism evidence="3 4">
    <name type="scientific">Anaeromassilibacillus senegalensis</name>
    <dbReference type="NCBI Taxonomy" id="1673717"/>
    <lineage>
        <taxon>Bacteria</taxon>
        <taxon>Bacillati</taxon>
        <taxon>Bacillota</taxon>
        <taxon>Clostridia</taxon>
        <taxon>Eubacteriales</taxon>
        <taxon>Acutalibacteraceae</taxon>
        <taxon>Anaeromassilibacillus</taxon>
    </lineage>
</organism>
<dbReference type="SUPFAM" id="SSF47413">
    <property type="entry name" value="lambda repressor-like DNA-binding domains"/>
    <property type="match status" value="1"/>
</dbReference>
<evidence type="ECO:0000313" key="4">
    <source>
        <dbReference type="Proteomes" id="UP001299220"/>
    </source>
</evidence>
<evidence type="ECO:0000256" key="1">
    <source>
        <dbReference type="ARBA" id="ARBA00023125"/>
    </source>
</evidence>
<evidence type="ECO:0000259" key="2">
    <source>
        <dbReference type="PROSITE" id="PS50943"/>
    </source>
</evidence>
<gene>
    <name evidence="3" type="ORF">JQM67_02505</name>
</gene>
<reference evidence="3 4" key="1">
    <citation type="submission" date="2020-12" db="EMBL/GenBank/DDBJ databases">
        <title>Whole genome sequences of gut porcine anaerobes.</title>
        <authorList>
            <person name="Kubasova T."/>
            <person name="Jahodarova E."/>
            <person name="Rychlik I."/>
        </authorList>
    </citation>
    <scope>NUCLEOTIDE SEQUENCE [LARGE SCALE GENOMIC DNA]</scope>
    <source>
        <strain evidence="3 4">An867</strain>
    </source>
</reference>
<dbReference type="PANTHER" id="PTHR46558">
    <property type="entry name" value="TRACRIPTIONAL REGULATORY PROTEIN-RELATED-RELATED"/>
    <property type="match status" value="1"/>
</dbReference>
<evidence type="ECO:0000313" key="3">
    <source>
        <dbReference type="EMBL" id="MCF2651478.1"/>
    </source>
</evidence>
<keyword evidence="4" id="KW-1185">Reference proteome</keyword>
<feature type="domain" description="HTH cro/C1-type" evidence="2">
    <location>
        <begin position="13"/>
        <end position="67"/>
    </location>
</feature>
<dbReference type="PANTHER" id="PTHR46558:SF14">
    <property type="entry name" value="HTH-TYPE TRANSCRIPTIONAL REGULATOR ANSR"/>
    <property type="match status" value="1"/>
</dbReference>
<sequence length="144" mass="16935">MDMDAKLLLGTRLRKFRKENGYSQNHIANILGVERSTYTYYETGKTVPVIFDLMRLADLYSVSLDDLLGFHADSSDPLAFGDPRQPVKTTVRRKERYLSEAVQDLSAEERQLLAYYRSAKPAERRQIFEYLRLSRRKEHRRSEE</sequence>
<dbReference type="Proteomes" id="UP001299220">
    <property type="component" value="Unassembled WGS sequence"/>
</dbReference>
<dbReference type="SMART" id="SM00530">
    <property type="entry name" value="HTH_XRE"/>
    <property type="match status" value="1"/>
</dbReference>
<dbReference type="CDD" id="cd00093">
    <property type="entry name" value="HTH_XRE"/>
    <property type="match status" value="1"/>
</dbReference>
<keyword evidence="1" id="KW-0238">DNA-binding</keyword>